<accession>A0AB36RCC5</accession>
<organism evidence="1 2">
    <name type="scientific">Mesorhizobium mediterraneum</name>
    <dbReference type="NCBI Taxonomy" id="43617"/>
    <lineage>
        <taxon>Bacteria</taxon>
        <taxon>Pseudomonadati</taxon>
        <taxon>Pseudomonadota</taxon>
        <taxon>Alphaproteobacteria</taxon>
        <taxon>Hyphomicrobiales</taxon>
        <taxon>Phyllobacteriaceae</taxon>
        <taxon>Mesorhizobium</taxon>
    </lineage>
</organism>
<protein>
    <recommendedName>
        <fullName evidence="3">KTSC domain-containing protein</fullName>
    </recommendedName>
</protein>
<evidence type="ECO:0008006" key="3">
    <source>
        <dbReference type="Google" id="ProtNLM"/>
    </source>
</evidence>
<evidence type="ECO:0000313" key="2">
    <source>
        <dbReference type="Proteomes" id="UP000216215"/>
    </source>
</evidence>
<dbReference type="EMBL" id="NPKI01000015">
    <property type="protein sequence ID" value="PAQ02002.1"/>
    <property type="molecule type" value="Genomic_DNA"/>
</dbReference>
<keyword evidence="2" id="KW-1185">Reference proteome</keyword>
<comment type="caution">
    <text evidence="1">The sequence shown here is derived from an EMBL/GenBank/DDBJ whole genome shotgun (WGS) entry which is preliminary data.</text>
</comment>
<evidence type="ECO:0000313" key="1">
    <source>
        <dbReference type="EMBL" id="PAQ02002.1"/>
    </source>
</evidence>
<dbReference type="AlphaFoldDB" id="A0AB36RCC5"/>
<reference evidence="2" key="1">
    <citation type="submission" date="2017-08" db="EMBL/GenBank/DDBJ databases">
        <title>Mesorhizobium wenxinae sp. nov., a novel rhizobial species isolated from root nodules of chickpea (Cicer arietinum L.).</title>
        <authorList>
            <person name="Zhang J."/>
        </authorList>
    </citation>
    <scope>NUCLEOTIDE SEQUENCE [LARGE SCALE GENOMIC DNA]</scope>
    <source>
        <strain evidence="2">USDA 3392</strain>
    </source>
</reference>
<sequence length="60" mass="6679">MRLTSATEFSFAAARKQTSRAATSEVAVAPTQIVWEARIDEYSVVRRGGINGFSYVRIVR</sequence>
<name>A0AB36RCC5_9HYPH</name>
<proteinExistence type="predicted"/>
<dbReference type="Proteomes" id="UP000216215">
    <property type="component" value="Unassembled WGS sequence"/>
</dbReference>
<gene>
    <name evidence="1" type="ORF">CIT25_11340</name>
</gene>